<dbReference type="SUPFAM" id="SSF53335">
    <property type="entry name" value="S-adenosyl-L-methionine-dependent methyltransferases"/>
    <property type="match status" value="1"/>
</dbReference>
<proteinExistence type="predicted"/>
<dbReference type="Proteomes" id="UP001602245">
    <property type="component" value="Unassembled WGS sequence"/>
</dbReference>
<evidence type="ECO:0000313" key="4">
    <source>
        <dbReference type="Proteomes" id="UP001602245"/>
    </source>
</evidence>
<dbReference type="GO" id="GO:0032259">
    <property type="term" value="P:methylation"/>
    <property type="evidence" value="ECO:0007669"/>
    <property type="project" value="UniProtKB-KW"/>
</dbReference>
<dbReference type="InterPro" id="IPR029063">
    <property type="entry name" value="SAM-dependent_MTases_sf"/>
</dbReference>
<name>A0ABW6WDY5_9ACTN</name>
<dbReference type="InterPro" id="IPR041698">
    <property type="entry name" value="Methyltransf_25"/>
</dbReference>
<dbReference type="Pfam" id="PF13649">
    <property type="entry name" value="Methyltransf_25"/>
    <property type="match status" value="1"/>
</dbReference>
<evidence type="ECO:0000259" key="2">
    <source>
        <dbReference type="Pfam" id="PF13649"/>
    </source>
</evidence>
<protein>
    <submittedName>
        <fullName evidence="3">Class I SAM-dependent methyltransferase</fullName>
    </submittedName>
</protein>
<dbReference type="EMBL" id="JBIAZU010000003">
    <property type="protein sequence ID" value="MFF5291111.1"/>
    <property type="molecule type" value="Genomic_DNA"/>
</dbReference>
<evidence type="ECO:0000256" key="1">
    <source>
        <dbReference type="ARBA" id="ARBA00022679"/>
    </source>
</evidence>
<evidence type="ECO:0000313" key="3">
    <source>
        <dbReference type="EMBL" id="MFF5291111.1"/>
    </source>
</evidence>
<keyword evidence="1" id="KW-0808">Transferase</keyword>
<reference evidence="3 4" key="1">
    <citation type="submission" date="2024-10" db="EMBL/GenBank/DDBJ databases">
        <title>The Natural Products Discovery Center: Release of the First 8490 Sequenced Strains for Exploring Actinobacteria Biosynthetic Diversity.</title>
        <authorList>
            <person name="Kalkreuter E."/>
            <person name="Kautsar S.A."/>
            <person name="Yang D."/>
            <person name="Bader C.D."/>
            <person name="Teijaro C.N."/>
            <person name="Fluegel L."/>
            <person name="Davis C.M."/>
            <person name="Simpson J.R."/>
            <person name="Lauterbach L."/>
            <person name="Steele A.D."/>
            <person name="Gui C."/>
            <person name="Meng S."/>
            <person name="Li G."/>
            <person name="Viehrig K."/>
            <person name="Ye F."/>
            <person name="Su P."/>
            <person name="Kiefer A.F."/>
            <person name="Nichols A."/>
            <person name="Cepeda A.J."/>
            <person name="Yan W."/>
            <person name="Fan B."/>
            <person name="Jiang Y."/>
            <person name="Adhikari A."/>
            <person name="Zheng C.-J."/>
            <person name="Schuster L."/>
            <person name="Cowan T.M."/>
            <person name="Smanski M.J."/>
            <person name="Chevrette M.G."/>
            <person name="De Carvalho L.P.S."/>
            <person name="Shen B."/>
        </authorList>
    </citation>
    <scope>NUCLEOTIDE SEQUENCE [LARGE SCALE GENOMIC DNA]</scope>
    <source>
        <strain evidence="3 4">NPDC000087</strain>
    </source>
</reference>
<dbReference type="CDD" id="cd02440">
    <property type="entry name" value="AdoMet_MTases"/>
    <property type="match status" value="1"/>
</dbReference>
<keyword evidence="4" id="KW-1185">Reference proteome</keyword>
<dbReference type="RefSeq" id="WP_084699442.1">
    <property type="nucleotide sequence ID" value="NZ_JBIAZU010000003.1"/>
</dbReference>
<feature type="domain" description="Methyltransferase" evidence="2">
    <location>
        <begin position="47"/>
        <end position="143"/>
    </location>
</feature>
<keyword evidence="3" id="KW-0489">Methyltransferase</keyword>
<comment type="caution">
    <text evidence="3">The sequence shown here is derived from an EMBL/GenBank/DDBJ whole genome shotgun (WGS) entry which is preliminary data.</text>
</comment>
<organism evidence="3 4">
    <name type="scientific">Paractinoplanes globisporus</name>
    <dbReference type="NCBI Taxonomy" id="113565"/>
    <lineage>
        <taxon>Bacteria</taxon>
        <taxon>Bacillati</taxon>
        <taxon>Actinomycetota</taxon>
        <taxon>Actinomycetes</taxon>
        <taxon>Micromonosporales</taxon>
        <taxon>Micromonosporaceae</taxon>
        <taxon>Paractinoplanes</taxon>
    </lineage>
</organism>
<accession>A0ABW6WDY5</accession>
<gene>
    <name evidence="3" type="ORF">ACFY35_16845</name>
</gene>
<dbReference type="Gene3D" id="3.40.50.150">
    <property type="entry name" value="Vaccinia Virus protein VP39"/>
    <property type="match status" value="1"/>
</dbReference>
<dbReference type="GO" id="GO:0008168">
    <property type="term" value="F:methyltransferase activity"/>
    <property type="evidence" value="ECO:0007669"/>
    <property type="project" value="UniProtKB-KW"/>
</dbReference>
<dbReference type="PANTHER" id="PTHR43861">
    <property type="entry name" value="TRANS-ACONITATE 2-METHYLTRANSFERASE-RELATED"/>
    <property type="match status" value="1"/>
</dbReference>
<sequence length="272" mass="29121">MTTTTPEYSLRRAPEEYERLRAQARVWEAATGRLLDRIGLAAGARCLDAGCGPGETMRLMALRVGPAARVTGIDVDAALAADTEHMLHAAGHRQCRVIAHDLTAYESVPGGPYDLVFARLLLFHLPERVAVLRRLWQAVAPGGHLLVQDYDLETVGVLPPSAALDEAGRLIFDTFGAMGCDVRAGATLPTLFAQAGVGEPDGTDVAGRLEPYGTGRHMVSSVVRSLLPATLARGVATAAQVEAALADLEADATRHPDRPMTWPLMMGAWKRK</sequence>